<organism evidence="2 3">
    <name type="scientific">Caenorhabditis auriculariae</name>
    <dbReference type="NCBI Taxonomy" id="2777116"/>
    <lineage>
        <taxon>Eukaryota</taxon>
        <taxon>Metazoa</taxon>
        <taxon>Ecdysozoa</taxon>
        <taxon>Nematoda</taxon>
        <taxon>Chromadorea</taxon>
        <taxon>Rhabditida</taxon>
        <taxon>Rhabditina</taxon>
        <taxon>Rhabditomorpha</taxon>
        <taxon>Rhabditoidea</taxon>
        <taxon>Rhabditidae</taxon>
        <taxon>Peloderinae</taxon>
        <taxon>Caenorhabditis</taxon>
    </lineage>
</organism>
<keyword evidence="3" id="KW-1185">Reference proteome</keyword>
<feature type="compositionally biased region" description="Basic and acidic residues" evidence="1">
    <location>
        <begin position="69"/>
        <end position="85"/>
    </location>
</feature>
<reference evidence="2" key="1">
    <citation type="submission" date="2020-10" db="EMBL/GenBank/DDBJ databases">
        <authorList>
            <person name="Kikuchi T."/>
        </authorList>
    </citation>
    <scope>NUCLEOTIDE SEQUENCE</scope>
    <source>
        <strain evidence="2">NKZ352</strain>
    </source>
</reference>
<sequence>MREREEEKEGGGQIRWQMIYEEPKMERPDGGRHETNSNFFAALHVPTNPCSFPIINNSFSLEYQPVPTQKDEKKKKSLTKSREFSTEGTAANSATDIIHRRAPPSRPRVEIPHRNQPLCQFLKAPGSTFLESQTGKRGMSGAEWVVVLPVNVGHIDHLWRICAGPVGRRVQVFTVLSSPLGISKLREALRTLSEAHVFWEPTAPSVSDSRLSARWPSYTD</sequence>
<gene>
    <name evidence="2" type="ORF">CAUJ_LOCUS566</name>
</gene>
<dbReference type="AlphaFoldDB" id="A0A8S1GMP7"/>
<dbReference type="Proteomes" id="UP000835052">
    <property type="component" value="Unassembled WGS sequence"/>
</dbReference>
<evidence type="ECO:0000313" key="2">
    <source>
        <dbReference type="EMBL" id="CAD6184647.1"/>
    </source>
</evidence>
<name>A0A8S1GMP7_9PELO</name>
<evidence type="ECO:0000313" key="3">
    <source>
        <dbReference type="Proteomes" id="UP000835052"/>
    </source>
</evidence>
<proteinExistence type="predicted"/>
<protein>
    <submittedName>
        <fullName evidence="2">Uncharacterized protein</fullName>
    </submittedName>
</protein>
<accession>A0A8S1GMP7</accession>
<comment type="caution">
    <text evidence="2">The sequence shown here is derived from an EMBL/GenBank/DDBJ whole genome shotgun (WGS) entry which is preliminary data.</text>
</comment>
<feature type="region of interest" description="Disordered" evidence="1">
    <location>
        <begin position="66"/>
        <end position="94"/>
    </location>
</feature>
<evidence type="ECO:0000256" key="1">
    <source>
        <dbReference type="SAM" id="MobiDB-lite"/>
    </source>
</evidence>
<dbReference type="EMBL" id="CAJGYM010000001">
    <property type="protein sequence ID" value="CAD6184647.1"/>
    <property type="molecule type" value="Genomic_DNA"/>
</dbReference>